<sequence>MKIKLIILASIAVLASIFLIKYFVSSSQKSKAGENDVTVVVNPVSGTKNLDEFDITYVISSDDQNKKINGVNMTFTANNNLQIISLSQIPKTYPSADDIFTAANEPTINAAKTSLNFAYLTLRPQSELTNSIFFKIRVKGNASGAGTLTLSRVSTEITGILNTTSVLFGISSTSNTDPSFTFNSGSTAPVINFKFDPVTTTVGANIDSAIAVFKIDGLPTGKGLTTFEAIFSFDKNVAEAVNITPSDTVVDKFTEVHKTIDNNIGSIKLTYLAKQVEGMALANNARFDITFKRKSTLTAISTTNTSIDASTATGDITGTNYQINKTNGQLVIHPRTTSSSSSSSRQSSSSSSTVSSSSSSRQSSSSSAARSSSSSSSAARSSSSSSRQSSSAGPTPIVLIKMKLRFQGILTKPYDMTPQNVKINVVKEGESNTGFVETSFDPNYDGTYKGIIDVNPVDYNAKYYIYIKGPKHLQKKFCDALPQLNAQGFYNCSKANISLHEGENDFDFSNIKLLAGDLPEQENMQNGIIDSYDLSFIRSSIANATYSDTCDINLDEKCDWQDWSLMLASMAEKYDE</sequence>
<dbReference type="EMBL" id="MNZM01000091">
    <property type="protein sequence ID" value="OIP83237.1"/>
    <property type="molecule type" value="Genomic_DNA"/>
</dbReference>
<organism evidence="2 3">
    <name type="scientific">Candidatus Roizmanbacteria bacterium CG2_30_33_16</name>
    <dbReference type="NCBI Taxonomy" id="1805340"/>
    <lineage>
        <taxon>Bacteria</taxon>
        <taxon>Candidatus Roizmaniibacteriota</taxon>
    </lineage>
</organism>
<gene>
    <name evidence="2" type="ORF">AUK04_03630</name>
</gene>
<dbReference type="Proteomes" id="UP000183758">
    <property type="component" value="Unassembled WGS sequence"/>
</dbReference>
<dbReference type="Gene3D" id="2.60.40.680">
    <property type="match status" value="1"/>
</dbReference>
<reference evidence="2 3" key="1">
    <citation type="journal article" date="2016" name="Environ. Microbiol.">
        <title>Genomic resolution of a cold subsurface aquifer community provides metabolic insights for novel microbes adapted to high CO concentrations.</title>
        <authorList>
            <person name="Probst A.J."/>
            <person name="Castelle C.J."/>
            <person name="Singh A."/>
            <person name="Brown C.T."/>
            <person name="Anantharaman K."/>
            <person name="Sharon I."/>
            <person name="Hug L.A."/>
            <person name="Burstein D."/>
            <person name="Emerson J.B."/>
            <person name="Thomas B.C."/>
            <person name="Banfield J.F."/>
        </authorList>
    </citation>
    <scope>NUCLEOTIDE SEQUENCE [LARGE SCALE GENOMIC DNA]</scope>
    <source>
        <strain evidence="2">CG2_30_33_16</strain>
    </source>
</reference>
<evidence type="ECO:0000313" key="2">
    <source>
        <dbReference type="EMBL" id="OIP83237.1"/>
    </source>
</evidence>
<feature type="compositionally biased region" description="Low complexity" evidence="1">
    <location>
        <begin position="338"/>
        <end position="392"/>
    </location>
</feature>
<evidence type="ECO:0000256" key="1">
    <source>
        <dbReference type="SAM" id="MobiDB-lite"/>
    </source>
</evidence>
<protein>
    <submittedName>
        <fullName evidence="2">Uncharacterized protein</fullName>
    </submittedName>
</protein>
<accession>A0A1J5HDG9</accession>
<comment type="caution">
    <text evidence="2">The sequence shown here is derived from an EMBL/GenBank/DDBJ whole genome shotgun (WGS) entry which is preliminary data.</text>
</comment>
<dbReference type="AlphaFoldDB" id="A0A1J5HDG9"/>
<feature type="region of interest" description="Disordered" evidence="1">
    <location>
        <begin position="326"/>
        <end position="393"/>
    </location>
</feature>
<name>A0A1J5HDG9_9BACT</name>
<proteinExistence type="predicted"/>
<evidence type="ECO:0000313" key="3">
    <source>
        <dbReference type="Proteomes" id="UP000183758"/>
    </source>
</evidence>